<dbReference type="RefSeq" id="WP_290361567.1">
    <property type="nucleotide sequence ID" value="NZ_JAUHHC010000009.1"/>
</dbReference>
<name>A0ABT8E0B7_9BURK</name>
<proteinExistence type="predicted"/>
<comment type="caution">
    <text evidence="1">The sequence shown here is derived from an EMBL/GenBank/DDBJ whole genome shotgun (WGS) entry which is preliminary data.</text>
</comment>
<evidence type="ECO:0000313" key="2">
    <source>
        <dbReference type="Proteomes" id="UP001228044"/>
    </source>
</evidence>
<gene>
    <name evidence="1" type="ORF">QWJ38_23495</name>
</gene>
<organism evidence="1 2">
    <name type="scientific">Roseateles violae</name>
    <dbReference type="NCBI Taxonomy" id="3058042"/>
    <lineage>
        <taxon>Bacteria</taxon>
        <taxon>Pseudomonadati</taxon>
        <taxon>Pseudomonadota</taxon>
        <taxon>Betaproteobacteria</taxon>
        <taxon>Burkholderiales</taxon>
        <taxon>Sphaerotilaceae</taxon>
        <taxon>Roseateles</taxon>
    </lineage>
</organism>
<sequence>MTNISLHALAEEVAQLRHHLLEIPGFLRDPRRGHLLRLLGETQAALQEFPNKVPRLQPAAAAHGLASPREARATELQ</sequence>
<protein>
    <submittedName>
        <fullName evidence="1">Uncharacterized protein</fullName>
    </submittedName>
</protein>
<keyword evidence="2" id="KW-1185">Reference proteome</keyword>
<evidence type="ECO:0000313" key="1">
    <source>
        <dbReference type="EMBL" id="MDN3923262.1"/>
    </source>
</evidence>
<dbReference type="EMBL" id="JAUHHC010000009">
    <property type="protein sequence ID" value="MDN3923262.1"/>
    <property type="molecule type" value="Genomic_DNA"/>
</dbReference>
<dbReference type="Proteomes" id="UP001228044">
    <property type="component" value="Unassembled WGS sequence"/>
</dbReference>
<reference evidence="1 2" key="1">
    <citation type="submission" date="2023-06" db="EMBL/GenBank/DDBJ databases">
        <title>Pelomonas sp. PFR6 16S ribosomal RNA gene Genome sequencing and assembly.</title>
        <authorList>
            <person name="Woo H."/>
        </authorList>
    </citation>
    <scope>NUCLEOTIDE SEQUENCE [LARGE SCALE GENOMIC DNA]</scope>
    <source>
        <strain evidence="1 2">PFR6</strain>
    </source>
</reference>
<accession>A0ABT8E0B7</accession>